<dbReference type="InterPro" id="IPR000571">
    <property type="entry name" value="Znf_CCCH"/>
</dbReference>
<reference evidence="6" key="1">
    <citation type="submission" date="2023-03" db="EMBL/GenBank/DDBJ databases">
        <authorList>
            <person name="Julca I."/>
        </authorList>
    </citation>
    <scope>NUCLEOTIDE SEQUENCE</scope>
</reference>
<dbReference type="GO" id="GO:0008270">
    <property type="term" value="F:zinc ion binding"/>
    <property type="evidence" value="ECO:0007669"/>
    <property type="project" value="UniProtKB-KW"/>
</dbReference>
<evidence type="ECO:0000256" key="3">
    <source>
        <dbReference type="ARBA" id="ARBA00022833"/>
    </source>
</evidence>
<sequence length="112" mass="13017">MARRPVNAFANKENKARLTRHAVLGWMPRDLSTYKTKFCRAWARKRGNGQPRFCPHGNRCWYAHDNGELRTPDRQQIPRPCPLYREKGDCYFSVLGLTCCFSHAGIPSRGRH</sequence>
<proteinExistence type="predicted"/>
<gene>
    <name evidence="6" type="ORF">OLC1_LOCUS20622</name>
</gene>
<feature type="zinc finger region" description="C3H1-type" evidence="4">
    <location>
        <begin position="33"/>
        <end position="67"/>
    </location>
</feature>
<accession>A0AAV1E0G4</accession>
<dbReference type="SUPFAM" id="SSF90229">
    <property type="entry name" value="CCCH zinc finger"/>
    <property type="match status" value="1"/>
</dbReference>
<dbReference type="PROSITE" id="PS50103">
    <property type="entry name" value="ZF_C3H1"/>
    <property type="match status" value="1"/>
</dbReference>
<protein>
    <submittedName>
        <fullName evidence="6">OLC1v1014298C1</fullName>
    </submittedName>
</protein>
<keyword evidence="7" id="KW-1185">Reference proteome</keyword>
<evidence type="ECO:0000256" key="4">
    <source>
        <dbReference type="PROSITE-ProRule" id="PRU00723"/>
    </source>
</evidence>
<keyword evidence="3 4" id="KW-0862">Zinc</keyword>
<dbReference type="SMART" id="SM00356">
    <property type="entry name" value="ZnF_C3H1"/>
    <property type="match status" value="1"/>
</dbReference>
<dbReference type="AlphaFoldDB" id="A0AAV1E0G4"/>
<feature type="domain" description="C3H1-type" evidence="5">
    <location>
        <begin position="33"/>
        <end position="67"/>
    </location>
</feature>
<evidence type="ECO:0000256" key="1">
    <source>
        <dbReference type="ARBA" id="ARBA00022723"/>
    </source>
</evidence>
<dbReference type="InterPro" id="IPR036855">
    <property type="entry name" value="Znf_CCCH_sf"/>
</dbReference>
<evidence type="ECO:0000313" key="6">
    <source>
        <dbReference type="EMBL" id="CAI9113655.1"/>
    </source>
</evidence>
<organism evidence="6 7">
    <name type="scientific">Oldenlandia corymbosa var. corymbosa</name>
    <dbReference type="NCBI Taxonomy" id="529605"/>
    <lineage>
        <taxon>Eukaryota</taxon>
        <taxon>Viridiplantae</taxon>
        <taxon>Streptophyta</taxon>
        <taxon>Embryophyta</taxon>
        <taxon>Tracheophyta</taxon>
        <taxon>Spermatophyta</taxon>
        <taxon>Magnoliopsida</taxon>
        <taxon>eudicotyledons</taxon>
        <taxon>Gunneridae</taxon>
        <taxon>Pentapetalae</taxon>
        <taxon>asterids</taxon>
        <taxon>lamiids</taxon>
        <taxon>Gentianales</taxon>
        <taxon>Rubiaceae</taxon>
        <taxon>Rubioideae</taxon>
        <taxon>Spermacoceae</taxon>
        <taxon>Hedyotis-Oldenlandia complex</taxon>
        <taxon>Oldenlandia</taxon>
    </lineage>
</organism>
<evidence type="ECO:0000313" key="7">
    <source>
        <dbReference type="Proteomes" id="UP001161247"/>
    </source>
</evidence>
<keyword evidence="2 4" id="KW-0863">Zinc-finger</keyword>
<dbReference type="EMBL" id="OX459124">
    <property type="protein sequence ID" value="CAI9113655.1"/>
    <property type="molecule type" value="Genomic_DNA"/>
</dbReference>
<evidence type="ECO:0000256" key="2">
    <source>
        <dbReference type="ARBA" id="ARBA00022771"/>
    </source>
</evidence>
<evidence type="ECO:0000259" key="5">
    <source>
        <dbReference type="PROSITE" id="PS50103"/>
    </source>
</evidence>
<name>A0AAV1E0G4_OLDCO</name>
<keyword evidence="1 4" id="KW-0479">Metal-binding</keyword>
<dbReference type="Gene3D" id="4.10.1000.10">
    <property type="entry name" value="Zinc finger, CCCH-type"/>
    <property type="match status" value="1"/>
</dbReference>
<dbReference type="Proteomes" id="UP001161247">
    <property type="component" value="Chromosome 7"/>
</dbReference>